<keyword evidence="1" id="KW-0479">Metal-binding</keyword>
<dbReference type="GO" id="GO:0016787">
    <property type="term" value="F:hydrolase activity"/>
    <property type="evidence" value="ECO:0007669"/>
    <property type="project" value="UniProtKB-KW"/>
</dbReference>
<dbReference type="InterPro" id="IPR005502">
    <property type="entry name" value="Ribosyl_crysJ1"/>
</dbReference>
<dbReference type="Gene3D" id="1.10.4080.10">
    <property type="entry name" value="ADP-ribosylation/Crystallin J1"/>
    <property type="match status" value="1"/>
</dbReference>
<protein>
    <submittedName>
        <fullName evidence="2">ADP-ribosylglycohydrolase family protein</fullName>
    </submittedName>
</protein>
<name>A0A7K1LM31_9FLAO</name>
<evidence type="ECO:0000313" key="3">
    <source>
        <dbReference type="Proteomes" id="UP000460416"/>
    </source>
</evidence>
<keyword evidence="1" id="KW-0460">Magnesium</keyword>
<dbReference type="GO" id="GO:0046872">
    <property type="term" value="F:metal ion binding"/>
    <property type="evidence" value="ECO:0007669"/>
    <property type="project" value="UniProtKB-KW"/>
</dbReference>
<dbReference type="SUPFAM" id="SSF101478">
    <property type="entry name" value="ADP-ribosylglycohydrolase"/>
    <property type="match status" value="1"/>
</dbReference>
<dbReference type="OrthoDB" id="9798107at2"/>
<proteinExistence type="predicted"/>
<accession>A0A7K1LM31</accession>
<dbReference type="AlphaFoldDB" id="A0A7K1LM31"/>
<dbReference type="Proteomes" id="UP000460416">
    <property type="component" value="Unassembled WGS sequence"/>
</dbReference>
<keyword evidence="2" id="KW-0378">Hydrolase</keyword>
<comment type="cofactor">
    <cofactor evidence="1">
        <name>Mg(2+)</name>
        <dbReference type="ChEBI" id="CHEBI:18420"/>
    </cofactor>
    <text evidence="1">Binds 2 magnesium ions per subunit.</text>
</comment>
<evidence type="ECO:0000256" key="1">
    <source>
        <dbReference type="PIRSR" id="PIRSR605502-1"/>
    </source>
</evidence>
<evidence type="ECO:0000313" key="2">
    <source>
        <dbReference type="EMBL" id="MUP41879.1"/>
    </source>
</evidence>
<dbReference type="EMBL" id="VJVW01000002">
    <property type="protein sequence ID" value="MUP41879.1"/>
    <property type="molecule type" value="Genomic_DNA"/>
</dbReference>
<dbReference type="InterPro" id="IPR036705">
    <property type="entry name" value="Ribosyl_crysJ1_sf"/>
</dbReference>
<feature type="binding site" evidence="1">
    <location>
        <position position="34"/>
    </location>
    <ligand>
        <name>Mg(2+)</name>
        <dbReference type="ChEBI" id="CHEBI:18420"/>
        <label>1</label>
    </ligand>
</feature>
<feature type="binding site" evidence="1">
    <location>
        <position position="35"/>
    </location>
    <ligand>
        <name>Mg(2+)</name>
        <dbReference type="ChEBI" id="CHEBI:18420"/>
        <label>1</label>
    </ligand>
</feature>
<comment type="caution">
    <text evidence="2">The sequence shown here is derived from an EMBL/GenBank/DDBJ whole genome shotgun (WGS) entry which is preliminary data.</text>
</comment>
<organism evidence="2 3">
    <name type="scientific">Christiangramia aestuarii</name>
    <dbReference type="NCBI Taxonomy" id="1028746"/>
    <lineage>
        <taxon>Bacteria</taxon>
        <taxon>Pseudomonadati</taxon>
        <taxon>Bacteroidota</taxon>
        <taxon>Flavobacteriia</taxon>
        <taxon>Flavobacteriales</taxon>
        <taxon>Flavobacteriaceae</taxon>
        <taxon>Christiangramia</taxon>
    </lineage>
</organism>
<gene>
    <name evidence="2" type="ORF">FLP08_04785</name>
</gene>
<feature type="binding site" evidence="1">
    <location>
        <position position="32"/>
    </location>
    <ligand>
        <name>Mg(2+)</name>
        <dbReference type="ChEBI" id="CHEBI:18420"/>
        <label>1</label>
    </ligand>
</feature>
<dbReference type="Pfam" id="PF03747">
    <property type="entry name" value="ADP_ribosyl_GH"/>
    <property type="match status" value="1"/>
</dbReference>
<sequence>MSTVIGGIYLAVKYYKKPQKAIFKAVNSIGTDSDSIAAFAGGLIGSLYDSEIIPENWKGVQDSDYLSRIAEDLFKIWDQGIASSASSDLELISKSLNKIESDNYMEKEQIHFEPLGKGIITGIDRQKTLTKGKYNLIIDVNFDNGQSCKFSKLLEIKENAHIKSFQQV</sequence>
<keyword evidence="3" id="KW-1185">Reference proteome</keyword>
<reference evidence="2 3" key="1">
    <citation type="submission" date="2019-07" db="EMBL/GenBank/DDBJ databases">
        <title>Gramella aestuarii sp. nov., isolated from a tidal flat, and emended description of Gramella echinicola.</title>
        <authorList>
            <person name="Liu L."/>
        </authorList>
    </citation>
    <scope>NUCLEOTIDE SEQUENCE [LARGE SCALE GENOMIC DNA]</scope>
    <source>
        <strain evidence="2 3">BS12</strain>
    </source>
</reference>